<dbReference type="OrthoDB" id="5950649at2759"/>
<keyword evidence="7" id="KW-1185">Reference proteome</keyword>
<dbReference type="InterPro" id="IPR008717">
    <property type="entry name" value="Noggin"/>
</dbReference>
<keyword evidence="3" id="KW-0217">Developmental protein</keyword>
<reference evidence="6 7" key="1">
    <citation type="journal article" date="2015" name="Nat. Commun.">
        <title>Lucilia cuprina genome unlocks parasitic fly biology to underpin future interventions.</title>
        <authorList>
            <person name="Anstead C.A."/>
            <person name="Korhonen P.K."/>
            <person name="Young N.D."/>
            <person name="Hall R.S."/>
            <person name="Jex A.R."/>
            <person name="Murali S.C."/>
            <person name="Hughes D.S."/>
            <person name="Lee S.F."/>
            <person name="Perry T."/>
            <person name="Stroehlein A.J."/>
            <person name="Ansell B.R."/>
            <person name="Breugelmans B."/>
            <person name="Hofmann A."/>
            <person name="Qu J."/>
            <person name="Dugan S."/>
            <person name="Lee S.L."/>
            <person name="Chao H."/>
            <person name="Dinh H."/>
            <person name="Han Y."/>
            <person name="Doddapaneni H.V."/>
            <person name="Worley K.C."/>
            <person name="Muzny D.M."/>
            <person name="Ioannidis P."/>
            <person name="Waterhouse R.M."/>
            <person name="Zdobnov E.M."/>
            <person name="James P.J."/>
            <person name="Bagnall N.H."/>
            <person name="Kotze A.C."/>
            <person name="Gibbs R.A."/>
            <person name="Richards S."/>
            <person name="Batterham P."/>
            <person name="Gasser R.B."/>
        </authorList>
    </citation>
    <scope>NUCLEOTIDE SEQUENCE [LARGE SCALE GENOMIC DNA]</scope>
    <source>
        <strain evidence="6 7">LS</strain>
        <tissue evidence="6">Full body</tissue>
    </source>
</reference>
<dbReference type="GO" id="GO:0005576">
    <property type="term" value="C:extracellular region"/>
    <property type="evidence" value="ECO:0007669"/>
    <property type="project" value="UniProtKB-SubCell"/>
</dbReference>
<evidence type="ECO:0000256" key="1">
    <source>
        <dbReference type="ARBA" id="ARBA00004613"/>
    </source>
</evidence>
<name>A0A0L0CFH1_LUCCU</name>
<dbReference type="InterPro" id="IPR029034">
    <property type="entry name" value="Cystine-knot_cytokine"/>
</dbReference>
<gene>
    <name evidence="6" type="ORF">FF38_08267</name>
</gene>
<accession>A0A0L0CFH1</accession>
<evidence type="ECO:0000256" key="4">
    <source>
        <dbReference type="ARBA" id="ARBA00022525"/>
    </source>
</evidence>
<organism evidence="6 7">
    <name type="scientific">Lucilia cuprina</name>
    <name type="common">Green bottle fly</name>
    <name type="synonym">Australian sheep blowfly</name>
    <dbReference type="NCBI Taxonomy" id="7375"/>
    <lineage>
        <taxon>Eukaryota</taxon>
        <taxon>Metazoa</taxon>
        <taxon>Ecdysozoa</taxon>
        <taxon>Arthropoda</taxon>
        <taxon>Hexapoda</taxon>
        <taxon>Insecta</taxon>
        <taxon>Pterygota</taxon>
        <taxon>Neoptera</taxon>
        <taxon>Endopterygota</taxon>
        <taxon>Diptera</taxon>
        <taxon>Brachycera</taxon>
        <taxon>Muscomorpha</taxon>
        <taxon>Oestroidea</taxon>
        <taxon>Calliphoridae</taxon>
        <taxon>Luciliinae</taxon>
        <taxon>Lucilia</taxon>
    </lineage>
</organism>
<keyword evidence="4" id="KW-0964">Secreted</keyword>
<dbReference type="InterPro" id="IPR052876">
    <property type="entry name" value="Insect_Hormone_Regulators"/>
</dbReference>
<evidence type="ECO:0000256" key="2">
    <source>
        <dbReference type="ARBA" id="ARBA00007480"/>
    </source>
</evidence>
<evidence type="ECO:0000256" key="5">
    <source>
        <dbReference type="ARBA" id="ARBA00022729"/>
    </source>
</evidence>
<dbReference type="Gene3D" id="2.10.90.10">
    <property type="entry name" value="Cystine-knot cytokines"/>
    <property type="match status" value="1"/>
</dbReference>
<dbReference type="Pfam" id="PF05806">
    <property type="entry name" value="Noggin"/>
    <property type="match status" value="1"/>
</dbReference>
<evidence type="ECO:0000313" key="6">
    <source>
        <dbReference type="EMBL" id="KNC30947.1"/>
    </source>
</evidence>
<protein>
    <submittedName>
        <fullName evidence="6">Protein trunk</fullName>
    </submittedName>
</protein>
<dbReference type="OMA" id="RAVNFCC"/>
<keyword evidence="5" id="KW-0732">Signal</keyword>
<evidence type="ECO:0000313" key="7">
    <source>
        <dbReference type="Proteomes" id="UP000037069"/>
    </source>
</evidence>
<dbReference type="EMBL" id="JRES01000478">
    <property type="protein sequence ID" value="KNC30947.1"/>
    <property type="molecule type" value="Genomic_DNA"/>
</dbReference>
<comment type="similarity">
    <text evidence="2">Belongs to the noggin family.</text>
</comment>
<proteinExistence type="inferred from homology"/>
<dbReference type="PANTHER" id="PTHR39940:SF4">
    <property type="entry name" value="PROTEIN TRUNK"/>
    <property type="match status" value="1"/>
</dbReference>
<dbReference type="AlphaFoldDB" id="A0A0L0CFH1"/>
<dbReference type="Proteomes" id="UP000037069">
    <property type="component" value="Unassembled WGS sequence"/>
</dbReference>
<dbReference type="PANTHER" id="PTHR39940">
    <property type="entry name" value="PROTHORACICOTROPIC HORMONE, ISOFORM F"/>
    <property type="match status" value="1"/>
</dbReference>
<sequence length="218" mass="25714">MKYILQLYLVMGFTFKIISTNYCKQLSTKSLTKIHGQAFNPRYMSIEPPTSNHDASSKRSSYELPFYADDDVVSVGDFPAWETEHVNFYEKKKESTLKQRSIRITNIFNDRTIAKSDVFKTRPWECSSKLAWIDLGLHYFPRYIRSVECISKKCWYGNFNCKAKSFTIKILKRKNGSCIRISEKLLMVILEEFDSDYTELWVWEEISINFCCDCVMLR</sequence>
<dbReference type="SUPFAM" id="SSF57501">
    <property type="entry name" value="Cystine-knot cytokines"/>
    <property type="match status" value="1"/>
</dbReference>
<comment type="subcellular location">
    <subcellularLocation>
        <location evidence="1">Secreted</location>
    </subcellularLocation>
</comment>
<dbReference type="GO" id="GO:0005102">
    <property type="term" value="F:signaling receptor binding"/>
    <property type="evidence" value="ECO:0007669"/>
    <property type="project" value="TreeGrafter"/>
</dbReference>
<dbReference type="STRING" id="7375.A0A0L0CFH1"/>
<comment type="caution">
    <text evidence="6">The sequence shown here is derived from an EMBL/GenBank/DDBJ whole genome shotgun (WGS) entry which is preliminary data.</text>
</comment>
<evidence type="ECO:0000256" key="3">
    <source>
        <dbReference type="ARBA" id="ARBA00022473"/>
    </source>
</evidence>